<proteinExistence type="predicted"/>
<feature type="region of interest" description="Disordered" evidence="1">
    <location>
        <begin position="1"/>
        <end position="40"/>
    </location>
</feature>
<dbReference type="Proteomes" id="UP000584663">
    <property type="component" value="Unassembled WGS sequence"/>
</dbReference>
<organism evidence="3 5">
    <name type="scientific">Sphingomonas yabuuchiae</name>
    <dbReference type="NCBI Taxonomy" id="172044"/>
    <lineage>
        <taxon>Bacteria</taxon>
        <taxon>Pseudomonadati</taxon>
        <taxon>Pseudomonadota</taxon>
        <taxon>Alphaproteobacteria</taxon>
        <taxon>Sphingomonadales</taxon>
        <taxon>Sphingomonadaceae</taxon>
        <taxon>Sphingomonas</taxon>
    </lineage>
</organism>
<keyword evidence="4" id="KW-1185">Reference proteome</keyword>
<evidence type="ECO:0000256" key="1">
    <source>
        <dbReference type="SAM" id="MobiDB-lite"/>
    </source>
</evidence>
<evidence type="ECO:0000313" key="3">
    <source>
        <dbReference type="EMBL" id="MBN3558628.1"/>
    </source>
</evidence>
<evidence type="ECO:0008006" key="6">
    <source>
        <dbReference type="Google" id="ProtNLM"/>
    </source>
</evidence>
<name>A0AA41DB07_9SPHN</name>
<sequence length="276" mass="29190">MGLSRQGSATGEAKKPERLGLSSAETKPVGSARSAKHPNPVAEFVGGVGEGLYDVGRGAVADIQAVLTTNPVVTVRDAASGIANRIDAAIAAEDIPARIQISRAAAAVSHASARDIGRASATVAGNVALAAAPGAGLSKVAAVRRLRVMRPRPTFDPPQIGWVKETIKSDKPWKSYNDSAAGARSGHAPTLTRTMPDGSQRPVKFDGVQGDYVIDRKWSVRNMANARAQVLRQSEVLAQNRLIGLWEVPTPVQKVKALKLLRRMNVSNIHVKVVKP</sequence>
<gene>
    <name evidence="2" type="ORF">GGQ89_001447</name>
    <name evidence="3" type="ORF">JYA60_10360</name>
</gene>
<dbReference type="RefSeq" id="WP_184105233.1">
    <property type="nucleotide sequence ID" value="NZ_JACHNX010000004.1"/>
</dbReference>
<evidence type="ECO:0000313" key="5">
    <source>
        <dbReference type="Proteomes" id="UP000704529"/>
    </source>
</evidence>
<protein>
    <recommendedName>
        <fullName evidence="6">Tox-REase-5 domain-containing protein</fullName>
    </recommendedName>
</protein>
<dbReference type="EMBL" id="JACHNX010000004">
    <property type="protein sequence ID" value="MBB4609235.1"/>
    <property type="molecule type" value="Genomic_DNA"/>
</dbReference>
<dbReference type="AlphaFoldDB" id="A0AA41DB07"/>
<dbReference type="EMBL" id="JAFHKU010000128">
    <property type="protein sequence ID" value="MBN3558628.1"/>
    <property type="molecule type" value="Genomic_DNA"/>
</dbReference>
<dbReference type="Proteomes" id="UP000704529">
    <property type="component" value="Unassembled WGS sequence"/>
</dbReference>
<reference evidence="3" key="2">
    <citation type="submission" date="2021-01" db="EMBL/GenBank/DDBJ databases">
        <title>Genome Sequencing of Type Strains.</title>
        <authorList>
            <person name="Lemaire J.F."/>
            <person name="Inderbitzin P."/>
            <person name="Collins S.B."/>
            <person name="Wespe N."/>
            <person name="Knight-Connoni V."/>
        </authorList>
    </citation>
    <scope>NUCLEOTIDE SEQUENCE</scope>
    <source>
        <strain evidence="3">DSM 14562</strain>
    </source>
</reference>
<evidence type="ECO:0000313" key="4">
    <source>
        <dbReference type="Proteomes" id="UP000584663"/>
    </source>
</evidence>
<evidence type="ECO:0000313" key="2">
    <source>
        <dbReference type="EMBL" id="MBB4609235.1"/>
    </source>
</evidence>
<accession>A0AA41DB07</accession>
<comment type="caution">
    <text evidence="3">The sequence shown here is derived from an EMBL/GenBank/DDBJ whole genome shotgun (WGS) entry which is preliminary data.</text>
</comment>
<reference evidence="2 4" key="1">
    <citation type="submission" date="2020-08" db="EMBL/GenBank/DDBJ databases">
        <title>Genomic Encyclopedia of Type Strains, Phase IV (KMG-IV): sequencing the most valuable type-strain genomes for metagenomic binning, comparative biology and taxonomic classification.</title>
        <authorList>
            <person name="Goeker M."/>
        </authorList>
    </citation>
    <scope>NUCLEOTIDE SEQUENCE [LARGE SCALE GENOMIC DNA]</scope>
    <source>
        <strain evidence="2 4">DSM 14562</strain>
    </source>
</reference>
<feature type="region of interest" description="Disordered" evidence="1">
    <location>
        <begin position="178"/>
        <end position="200"/>
    </location>
</feature>